<evidence type="ECO:0000256" key="12">
    <source>
        <dbReference type="ARBA" id="ARBA00047398"/>
    </source>
</evidence>
<dbReference type="GO" id="GO:0008270">
    <property type="term" value="F:zinc ion binding"/>
    <property type="evidence" value="ECO:0007669"/>
    <property type="project" value="UniProtKB-UniRule"/>
</dbReference>
<evidence type="ECO:0000256" key="5">
    <source>
        <dbReference type="ARBA" id="ARBA00022598"/>
    </source>
</evidence>
<keyword evidence="11 13" id="KW-0030">Aminoacyl-tRNA synthetase</keyword>
<protein>
    <recommendedName>
        <fullName evidence="13">Cysteine--tRNA ligase</fullName>
        <ecNumber evidence="13">6.1.1.16</ecNumber>
    </recommendedName>
    <alternativeName>
        <fullName evidence="13">Cysteinyl-tRNA synthetase</fullName>
        <shortName evidence="13">CysRS</shortName>
    </alternativeName>
</protein>
<comment type="subunit">
    <text evidence="3 13">Monomer.</text>
</comment>
<evidence type="ECO:0000256" key="1">
    <source>
        <dbReference type="ARBA" id="ARBA00004496"/>
    </source>
</evidence>
<dbReference type="EC" id="6.1.1.16" evidence="13"/>
<feature type="domain" description="Cysteinyl-tRNA synthetase class Ia DALR" evidence="14">
    <location>
        <begin position="336"/>
        <end position="396"/>
    </location>
</feature>
<dbReference type="InterPro" id="IPR009080">
    <property type="entry name" value="tRNAsynth_Ia_anticodon-bd"/>
</dbReference>
<dbReference type="Proteomes" id="UP000032336">
    <property type="component" value="Unassembled WGS sequence"/>
</dbReference>
<evidence type="ECO:0000313" key="15">
    <source>
        <dbReference type="EMBL" id="KJE76408.1"/>
    </source>
</evidence>
<comment type="subcellular location">
    <subcellularLocation>
        <location evidence="1 13">Cytoplasm</location>
    </subcellularLocation>
</comment>
<dbReference type="GeneID" id="78373028"/>
<dbReference type="GO" id="GO:0006423">
    <property type="term" value="P:cysteinyl-tRNA aminoacylation"/>
    <property type="evidence" value="ECO:0007669"/>
    <property type="project" value="UniProtKB-UniRule"/>
</dbReference>
<feature type="short sequence motif" description="'HIGH' region" evidence="13">
    <location>
        <begin position="30"/>
        <end position="40"/>
    </location>
</feature>
<accession>A0A0D8FT03</accession>
<feature type="short sequence motif" description="'KMSKS' region" evidence="13">
    <location>
        <begin position="264"/>
        <end position="268"/>
    </location>
</feature>
<dbReference type="CDD" id="cd00672">
    <property type="entry name" value="CysRS_core"/>
    <property type="match status" value="1"/>
</dbReference>
<dbReference type="RefSeq" id="WP_035389783.1">
    <property type="nucleotide sequence ID" value="NZ_JQKF01000016.1"/>
</dbReference>
<feature type="binding site" evidence="13">
    <location>
        <position position="233"/>
    </location>
    <ligand>
        <name>Zn(2+)</name>
        <dbReference type="ChEBI" id="CHEBI:29105"/>
    </ligand>
</feature>
<evidence type="ECO:0000256" key="3">
    <source>
        <dbReference type="ARBA" id="ARBA00011245"/>
    </source>
</evidence>
<comment type="similarity">
    <text evidence="2 13">Belongs to the class-I aminoacyl-tRNA synthetase family.</text>
</comment>
<dbReference type="AlphaFoldDB" id="A0A0D8FT03"/>
<dbReference type="EMBL" id="JXUW01000017">
    <property type="protein sequence ID" value="KJE76408.1"/>
    <property type="molecule type" value="Genomic_DNA"/>
</dbReference>
<keyword evidence="7 13" id="KW-0547">Nucleotide-binding</keyword>
<feature type="binding site" evidence="13">
    <location>
        <position position="267"/>
    </location>
    <ligand>
        <name>ATP</name>
        <dbReference type="ChEBI" id="CHEBI:30616"/>
    </ligand>
</feature>
<evidence type="ECO:0000256" key="10">
    <source>
        <dbReference type="ARBA" id="ARBA00022917"/>
    </source>
</evidence>
<evidence type="ECO:0000256" key="7">
    <source>
        <dbReference type="ARBA" id="ARBA00022741"/>
    </source>
</evidence>
<feature type="binding site" evidence="13">
    <location>
        <position position="208"/>
    </location>
    <ligand>
        <name>Zn(2+)</name>
        <dbReference type="ChEBI" id="CHEBI:29105"/>
    </ligand>
</feature>
<evidence type="ECO:0000313" key="16">
    <source>
        <dbReference type="Proteomes" id="UP000032336"/>
    </source>
</evidence>
<dbReference type="Gene3D" id="3.40.50.620">
    <property type="entry name" value="HUPs"/>
    <property type="match status" value="1"/>
</dbReference>
<dbReference type="GO" id="GO:0005524">
    <property type="term" value="F:ATP binding"/>
    <property type="evidence" value="ECO:0007669"/>
    <property type="project" value="UniProtKB-UniRule"/>
</dbReference>
<dbReference type="Pfam" id="PF09190">
    <property type="entry name" value="DALR_2"/>
    <property type="match status" value="1"/>
</dbReference>
<evidence type="ECO:0000256" key="6">
    <source>
        <dbReference type="ARBA" id="ARBA00022723"/>
    </source>
</evidence>
<comment type="catalytic activity">
    <reaction evidence="12 13">
        <text>tRNA(Cys) + L-cysteine + ATP = L-cysteinyl-tRNA(Cys) + AMP + diphosphate</text>
        <dbReference type="Rhea" id="RHEA:17773"/>
        <dbReference type="Rhea" id="RHEA-COMP:9661"/>
        <dbReference type="Rhea" id="RHEA-COMP:9679"/>
        <dbReference type="ChEBI" id="CHEBI:30616"/>
        <dbReference type="ChEBI" id="CHEBI:33019"/>
        <dbReference type="ChEBI" id="CHEBI:35235"/>
        <dbReference type="ChEBI" id="CHEBI:78442"/>
        <dbReference type="ChEBI" id="CHEBI:78517"/>
        <dbReference type="ChEBI" id="CHEBI:456215"/>
        <dbReference type="EC" id="6.1.1.16"/>
    </reaction>
</comment>
<feature type="binding site" evidence="13">
    <location>
        <position position="237"/>
    </location>
    <ligand>
        <name>Zn(2+)</name>
        <dbReference type="ChEBI" id="CHEBI:29105"/>
    </ligand>
</feature>
<dbReference type="HAMAP" id="MF_00041">
    <property type="entry name" value="Cys_tRNA_synth"/>
    <property type="match status" value="1"/>
</dbReference>
<keyword evidence="10 13" id="KW-0648">Protein biosynthesis</keyword>
<comment type="cofactor">
    <cofactor evidence="13">
        <name>Zn(2+)</name>
        <dbReference type="ChEBI" id="CHEBI:29105"/>
    </cofactor>
    <text evidence="13">Binds 1 zinc ion per subunit.</text>
</comment>
<dbReference type="Pfam" id="PF01406">
    <property type="entry name" value="tRNA-synt_1e"/>
    <property type="match status" value="1"/>
</dbReference>
<dbReference type="OrthoDB" id="9815130at2"/>
<keyword evidence="6 13" id="KW-0479">Metal-binding</keyword>
<dbReference type="InterPro" id="IPR015273">
    <property type="entry name" value="Cys-tRNA-synt_Ia_DALR"/>
</dbReference>
<dbReference type="SMART" id="SM00840">
    <property type="entry name" value="DALR_2"/>
    <property type="match status" value="1"/>
</dbReference>
<dbReference type="Gene3D" id="1.20.120.1910">
    <property type="entry name" value="Cysteine-tRNA ligase, C-terminal anti-codon recognition domain"/>
    <property type="match status" value="1"/>
</dbReference>
<organism evidence="15 16">
    <name type="scientific">Ferrimicrobium acidiphilum DSM 19497</name>
    <dbReference type="NCBI Taxonomy" id="1121877"/>
    <lineage>
        <taxon>Bacteria</taxon>
        <taxon>Bacillati</taxon>
        <taxon>Actinomycetota</taxon>
        <taxon>Acidimicrobiia</taxon>
        <taxon>Acidimicrobiales</taxon>
        <taxon>Acidimicrobiaceae</taxon>
        <taxon>Ferrimicrobium</taxon>
    </lineage>
</organism>
<dbReference type="PATRIC" id="fig|1121877.4.peg.2101"/>
<evidence type="ECO:0000259" key="14">
    <source>
        <dbReference type="SMART" id="SM00840"/>
    </source>
</evidence>
<keyword evidence="9 13" id="KW-0067">ATP-binding</keyword>
<sequence length="449" mass="49828">MTTLFDTMTGSVTQLINPGQEAFSLYVCGPTVQDRPHLGHGRVMATYDLLRRHLRNKGLAVTLVMNVTDIDDKILTKASQESTSYQAVAQRYEAIWWETMDLLGIERPDATPHATEWVPNMIAKIQAMLDSDAAYVIDDGVYLRVSRVPHYGLLTKQDFDQLQPGNRVEVNPLKESPFDFVLWKRAESTEPGFDAPWGYGRPGWHTECVTMSTEILGSSFDLHGGGMDLIFPHHENELAQAQVLGVPFARHWAHVGFVEMGGEKMSKSLGNTLDLTDAVTRFGGRAIRLAYLRAYYRSPLEMSDATLNDARSSLNRIDNFLDRGDAGDLDDEAISAFISALDNDLDTPTAFSLLFDQVRAGNTLFDRQQVGAATAKIATVRAMLEWIGLAPSQEALMVPAEISQAVEERDRAKRDRDYATADALRAVIEAAGFVILDTKDGTQLRKSRA</sequence>
<feature type="binding site" evidence="13">
    <location>
        <position position="28"/>
    </location>
    <ligand>
        <name>Zn(2+)</name>
        <dbReference type="ChEBI" id="CHEBI:29105"/>
    </ligand>
</feature>
<keyword evidence="16" id="KW-1185">Reference proteome</keyword>
<proteinExistence type="inferred from homology"/>
<comment type="caution">
    <text evidence="15">The sequence shown here is derived from an EMBL/GenBank/DDBJ whole genome shotgun (WGS) entry which is preliminary data.</text>
</comment>
<keyword evidence="5 13" id="KW-0436">Ligase</keyword>
<evidence type="ECO:0000256" key="9">
    <source>
        <dbReference type="ARBA" id="ARBA00022840"/>
    </source>
</evidence>
<dbReference type="GO" id="GO:0005829">
    <property type="term" value="C:cytosol"/>
    <property type="evidence" value="ECO:0007669"/>
    <property type="project" value="TreeGrafter"/>
</dbReference>
<dbReference type="eggNOG" id="COG0215">
    <property type="taxonomic scope" value="Bacteria"/>
</dbReference>
<evidence type="ECO:0000256" key="2">
    <source>
        <dbReference type="ARBA" id="ARBA00005594"/>
    </source>
</evidence>
<dbReference type="SUPFAM" id="SSF52374">
    <property type="entry name" value="Nucleotidylyl transferase"/>
    <property type="match status" value="1"/>
</dbReference>
<keyword evidence="4 13" id="KW-0963">Cytoplasm</keyword>
<dbReference type="PRINTS" id="PR00983">
    <property type="entry name" value="TRNASYNTHCYS"/>
</dbReference>
<dbReference type="STRING" id="1121877.FEAC_18920"/>
<evidence type="ECO:0000256" key="13">
    <source>
        <dbReference type="HAMAP-Rule" id="MF_00041"/>
    </source>
</evidence>
<keyword evidence="8 13" id="KW-0862">Zinc</keyword>
<dbReference type="NCBIfam" id="TIGR00435">
    <property type="entry name" value="cysS"/>
    <property type="match status" value="1"/>
</dbReference>
<dbReference type="GO" id="GO:0004817">
    <property type="term" value="F:cysteine-tRNA ligase activity"/>
    <property type="evidence" value="ECO:0007669"/>
    <property type="project" value="UniProtKB-UniRule"/>
</dbReference>
<gene>
    <name evidence="15" type="primary">cysS2</name>
    <name evidence="13" type="synonym">cysS</name>
    <name evidence="15" type="ORF">FEAC_18920</name>
</gene>
<evidence type="ECO:0000256" key="11">
    <source>
        <dbReference type="ARBA" id="ARBA00023146"/>
    </source>
</evidence>
<dbReference type="InterPro" id="IPR015803">
    <property type="entry name" value="Cys-tRNA-ligase"/>
</dbReference>
<dbReference type="InterPro" id="IPR032678">
    <property type="entry name" value="tRNA-synt_1_cat_dom"/>
</dbReference>
<evidence type="ECO:0000256" key="8">
    <source>
        <dbReference type="ARBA" id="ARBA00022833"/>
    </source>
</evidence>
<dbReference type="PANTHER" id="PTHR10890">
    <property type="entry name" value="CYSTEINYL-TRNA SYNTHETASE"/>
    <property type="match status" value="1"/>
</dbReference>
<name>A0A0D8FT03_9ACTN</name>
<dbReference type="InterPro" id="IPR024909">
    <property type="entry name" value="Cys-tRNA/MSH_ligase"/>
</dbReference>
<reference evidence="15 16" key="1">
    <citation type="submission" date="2015-01" db="EMBL/GenBank/DDBJ databases">
        <title>Draft genome of the acidophilic iron oxidizer Ferrimicrobium acidiphilum strain T23.</title>
        <authorList>
            <person name="Poehlein A."/>
            <person name="Eisen S."/>
            <person name="Schloemann M."/>
            <person name="Johnson B.D."/>
            <person name="Daniel R."/>
            <person name="Muehling M."/>
        </authorList>
    </citation>
    <scope>NUCLEOTIDE SEQUENCE [LARGE SCALE GENOMIC DNA]</scope>
    <source>
        <strain evidence="15 16">T23</strain>
    </source>
</reference>
<evidence type="ECO:0000256" key="4">
    <source>
        <dbReference type="ARBA" id="ARBA00022490"/>
    </source>
</evidence>
<dbReference type="SUPFAM" id="SSF47323">
    <property type="entry name" value="Anticodon-binding domain of a subclass of class I aminoacyl-tRNA synthetases"/>
    <property type="match status" value="1"/>
</dbReference>
<dbReference type="InterPro" id="IPR014729">
    <property type="entry name" value="Rossmann-like_a/b/a_fold"/>
</dbReference>
<dbReference type="PANTHER" id="PTHR10890:SF3">
    <property type="entry name" value="CYSTEINE--TRNA LIGASE, CYTOPLASMIC"/>
    <property type="match status" value="1"/>
</dbReference>